<dbReference type="PROSITE" id="PS00674">
    <property type="entry name" value="AAA"/>
    <property type="match status" value="1"/>
</dbReference>
<dbReference type="InterPro" id="IPR014851">
    <property type="entry name" value="BCS1_N"/>
</dbReference>
<feature type="compositionally biased region" description="Basic and acidic residues" evidence="12">
    <location>
        <begin position="537"/>
        <end position="554"/>
    </location>
</feature>
<evidence type="ECO:0000256" key="2">
    <source>
        <dbReference type="ARBA" id="ARBA00007448"/>
    </source>
</evidence>
<dbReference type="InterPro" id="IPR003593">
    <property type="entry name" value="AAA+_ATPase"/>
</dbReference>
<evidence type="ECO:0000313" key="15">
    <source>
        <dbReference type="EMBL" id="KKY22653.1"/>
    </source>
</evidence>
<evidence type="ECO:0000256" key="3">
    <source>
        <dbReference type="ARBA" id="ARBA00022692"/>
    </source>
</evidence>
<keyword evidence="7" id="KW-0067">ATP-binding</keyword>
<sequence>MTSTISIASEDEIYYYISSWIREVDILQRVRNLQAISDSSDVDSLLNDDNAPSADEEELFNFSNWESRIPPKYMPAIGAHWFWYKGNFFKFERKREAAFKDGFFGGEVLGQEKSINLTVLGRSTKPAKKLLLEARDRSLAQESTKTIVRRPSPKEHRGRGRQAWMRVAMRPSRPMETVVLDSVQKSLILRDINEFVHPATVRWYANRGIPYRRGYLFHGPPGTGKTSLSFAIAGVFGFDVYCISLLEPSLTEEDLSILFTNLPSRCVVLLEDIDAAGLHRKTPEDDKDAKKDKDGGKEKDDSSVLIAKEVAKAFKDVREQNTKNRTGRGANNDQQGISLSGLLNAIDGVASPEGRILVMTTNFPEKLDEALVRPGRIDLKIGFTLSTQQQMQELFLRMYISDRIVEKKERPTRVSQIVAPAEYPIEHQNGLADMKDESSPCQVSKQTPTGPSSAMNKRYVNLDFASLLKLSKEFAALLPDNVFSPAEIQGFLLTRKKDPQRAVDEVEKWRDETLENKKKGTTKADATETMASATNDKPSDETEAEQKHVDKTKPEQPVVSDSKGKNIDAAEKKEERREENEKERIEEQQAGNNLHETKTKNLTNGESIKHGSDCTTVNGTGKPEKSPNTESETNLGPVKNSVDEAKISINGKPDTNGAPDGIDQSGDQDLGDEKKDANEDSEGNSDSAGGYEINEELQDGPDPALASPNSSVATLSDIAVEE</sequence>
<feature type="compositionally biased region" description="Polar residues" evidence="12">
    <location>
        <begin position="589"/>
        <end position="606"/>
    </location>
</feature>
<dbReference type="InterPro" id="IPR057495">
    <property type="entry name" value="AAA_lid_BCS1"/>
</dbReference>
<dbReference type="Pfam" id="PF08740">
    <property type="entry name" value="BCS1_N"/>
    <property type="match status" value="1"/>
</dbReference>
<feature type="compositionally biased region" description="Basic and acidic residues" evidence="12">
    <location>
        <begin position="281"/>
        <end position="301"/>
    </location>
</feature>
<comment type="similarity">
    <text evidence="2">Belongs to the AAA ATPase family. BCS1 subfamily.</text>
</comment>
<dbReference type="Proteomes" id="UP000053317">
    <property type="component" value="Unassembled WGS sequence"/>
</dbReference>
<evidence type="ECO:0000256" key="10">
    <source>
        <dbReference type="ARBA" id="ARBA00023136"/>
    </source>
</evidence>
<dbReference type="AlphaFoldDB" id="A0A0G2GG97"/>
<evidence type="ECO:0000256" key="5">
    <source>
        <dbReference type="ARBA" id="ARBA00022792"/>
    </source>
</evidence>
<evidence type="ECO:0000256" key="1">
    <source>
        <dbReference type="ARBA" id="ARBA00004434"/>
    </source>
</evidence>
<evidence type="ECO:0000259" key="14">
    <source>
        <dbReference type="SMART" id="SM01024"/>
    </source>
</evidence>
<evidence type="ECO:0000256" key="4">
    <source>
        <dbReference type="ARBA" id="ARBA00022741"/>
    </source>
</evidence>
<dbReference type="GO" id="GO:0005524">
    <property type="term" value="F:ATP binding"/>
    <property type="evidence" value="ECO:0007669"/>
    <property type="project" value="UniProtKB-KW"/>
</dbReference>
<dbReference type="Gene3D" id="3.40.50.300">
    <property type="entry name" value="P-loop containing nucleotide triphosphate hydrolases"/>
    <property type="match status" value="1"/>
</dbReference>
<dbReference type="InterPro" id="IPR027417">
    <property type="entry name" value="P-loop_NTPase"/>
</dbReference>
<organism evidence="15 16">
    <name type="scientific">Phaeomoniella chlamydospora</name>
    <name type="common">Phaeoacremonium chlamydosporum</name>
    <dbReference type="NCBI Taxonomy" id="158046"/>
    <lineage>
        <taxon>Eukaryota</taxon>
        <taxon>Fungi</taxon>
        <taxon>Dikarya</taxon>
        <taxon>Ascomycota</taxon>
        <taxon>Pezizomycotina</taxon>
        <taxon>Eurotiomycetes</taxon>
        <taxon>Chaetothyriomycetidae</taxon>
        <taxon>Phaeomoniellales</taxon>
        <taxon>Phaeomoniellaceae</taxon>
        <taxon>Phaeomoniella</taxon>
    </lineage>
</organism>
<dbReference type="GO" id="GO:0005743">
    <property type="term" value="C:mitochondrial inner membrane"/>
    <property type="evidence" value="ECO:0007669"/>
    <property type="project" value="UniProtKB-SubCell"/>
</dbReference>
<keyword evidence="5" id="KW-0999">Mitochondrion inner membrane</keyword>
<reference evidence="15 16" key="2">
    <citation type="submission" date="2015-05" db="EMBL/GenBank/DDBJ databases">
        <authorList>
            <person name="Morales-Cruz A."/>
            <person name="Amrine K.C."/>
            <person name="Cantu D."/>
        </authorList>
    </citation>
    <scope>NUCLEOTIDE SEQUENCE [LARGE SCALE GENOMIC DNA]</scope>
    <source>
        <strain evidence="15">UCRPC4</strain>
    </source>
</reference>
<evidence type="ECO:0000259" key="13">
    <source>
        <dbReference type="SMART" id="SM00382"/>
    </source>
</evidence>
<dbReference type="InterPro" id="IPR003959">
    <property type="entry name" value="ATPase_AAA_core"/>
</dbReference>
<feature type="domain" description="AAA+ ATPase" evidence="13">
    <location>
        <begin position="211"/>
        <end position="387"/>
    </location>
</feature>
<dbReference type="GO" id="GO:0016887">
    <property type="term" value="F:ATP hydrolysis activity"/>
    <property type="evidence" value="ECO:0007669"/>
    <property type="project" value="InterPro"/>
</dbReference>
<keyword evidence="9" id="KW-0496">Mitochondrion</keyword>
<keyword evidence="4" id="KW-0547">Nucleotide-binding</keyword>
<evidence type="ECO:0000256" key="9">
    <source>
        <dbReference type="ARBA" id="ARBA00023128"/>
    </source>
</evidence>
<evidence type="ECO:0000256" key="7">
    <source>
        <dbReference type="ARBA" id="ARBA00022840"/>
    </source>
</evidence>
<dbReference type="EMBL" id="LCWF01000075">
    <property type="protein sequence ID" value="KKY22653.1"/>
    <property type="molecule type" value="Genomic_DNA"/>
</dbReference>
<dbReference type="SMART" id="SM00382">
    <property type="entry name" value="AAA"/>
    <property type="match status" value="1"/>
</dbReference>
<feature type="region of interest" description="Disordered" evidence="12">
    <location>
        <begin position="514"/>
        <end position="722"/>
    </location>
</feature>
<keyword evidence="6" id="KW-0378">Hydrolase</keyword>
<evidence type="ECO:0000256" key="6">
    <source>
        <dbReference type="ARBA" id="ARBA00022801"/>
    </source>
</evidence>
<keyword evidence="10" id="KW-0472">Membrane</keyword>
<comment type="caution">
    <text evidence="15">The sequence shown here is derived from an EMBL/GenBank/DDBJ whole genome shotgun (WGS) entry which is preliminary data.</text>
</comment>
<feature type="domain" description="BCS1 N-terminal" evidence="14">
    <location>
        <begin position="1"/>
        <end position="178"/>
    </location>
</feature>
<name>A0A0G2GG97_PHACM</name>
<dbReference type="InterPro" id="IPR050747">
    <property type="entry name" value="Mitochondrial_chaperone_BCS1"/>
</dbReference>
<keyword evidence="3" id="KW-0812">Transmembrane</keyword>
<keyword evidence="8" id="KW-1133">Transmembrane helix</keyword>
<comment type="catalytic activity">
    <reaction evidence="11">
        <text>ATP + H2O = ADP + phosphate + H(+)</text>
        <dbReference type="Rhea" id="RHEA:13065"/>
        <dbReference type="ChEBI" id="CHEBI:15377"/>
        <dbReference type="ChEBI" id="CHEBI:15378"/>
        <dbReference type="ChEBI" id="CHEBI:30616"/>
        <dbReference type="ChEBI" id="CHEBI:43474"/>
        <dbReference type="ChEBI" id="CHEBI:456216"/>
    </reaction>
    <physiologicalReaction direction="left-to-right" evidence="11">
        <dbReference type="Rhea" id="RHEA:13066"/>
    </physiologicalReaction>
</comment>
<evidence type="ECO:0000313" key="16">
    <source>
        <dbReference type="Proteomes" id="UP000053317"/>
    </source>
</evidence>
<dbReference type="Pfam" id="PF25426">
    <property type="entry name" value="AAA_lid_BCS1"/>
    <property type="match status" value="1"/>
</dbReference>
<evidence type="ECO:0000256" key="11">
    <source>
        <dbReference type="ARBA" id="ARBA00048778"/>
    </source>
</evidence>
<gene>
    <name evidence="15" type="ORF">UCRPC4_g03271</name>
</gene>
<accession>A0A0G2GG97</accession>
<dbReference type="OrthoDB" id="10251412at2759"/>
<feature type="region of interest" description="Disordered" evidence="12">
    <location>
        <begin position="280"/>
        <end position="301"/>
    </location>
</feature>
<comment type="subcellular location">
    <subcellularLocation>
        <location evidence="1">Mitochondrion inner membrane</location>
        <topology evidence="1">Single-pass membrane protein</topology>
    </subcellularLocation>
</comment>
<proteinExistence type="inferred from homology"/>
<keyword evidence="16" id="KW-1185">Reference proteome</keyword>
<feature type="compositionally biased region" description="Basic and acidic residues" evidence="12">
    <location>
        <begin position="562"/>
        <end position="587"/>
    </location>
</feature>
<dbReference type="InterPro" id="IPR003960">
    <property type="entry name" value="ATPase_AAA_CS"/>
</dbReference>
<reference evidence="15 16" key="1">
    <citation type="submission" date="2015-05" db="EMBL/GenBank/DDBJ databases">
        <title>Distinctive expansion of gene families associated with plant cell wall degradation and secondary metabolism in the genomes of grapevine trunk pathogens.</title>
        <authorList>
            <person name="Lawrence D.P."/>
            <person name="Travadon R."/>
            <person name="Rolshausen P.E."/>
            <person name="Baumgartner K."/>
        </authorList>
    </citation>
    <scope>NUCLEOTIDE SEQUENCE [LARGE SCALE GENOMIC DNA]</scope>
    <source>
        <strain evidence="15">UCRPC4</strain>
    </source>
</reference>
<feature type="compositionally biased region" description="Polar residues" evidence="12">
    <location>
        <begin position="439"/>
        <end position="454"/>
    </location>
</feature>
<dbReference type="SMART" id="SM01024">
    <property type="entry name" value="BCS1_N"/>
    <property type="match status" value="1"/>
</dbReference>
<dbReference type="Pfam" id="PF00004">
    <property type="entry name" value="AAA"/>
    <property type="match status" value="2"/>
</dbReference>
<dbReference type="SUPFAM" id="SSF52540">
    <property type="entry name" value="P-loop containing nucleoside triphosphate hydrolases"/>
    <property type="match status" value="1"/>
</dbReference>
<evidence type="ECO:0000256" key="8">
    <source>
        <dbReference type="ARBA" id="ARBA00022989"/>
    </source>
</evidence>
<evidence type="ECO:0000256" key="12">
    <source>
        <dbReference type="SAM" id="MobiDB-lite"/>
    </source>
</evidence>
<protein>
    <submittedName>
        <fullName evidence="15">Putative mitochondrial chaperone bcs1</fullName>
    </submittedName>
</protein>
<dbReference type="PANTHER" id="PTHR23070">
    <property type="entry name" value="BCS1 AAA-TYPE ATPASE"/>
    <property type="match status" value="1"/>
</dbReference>
<feature type="region of interest" description="Disordered" evidence="12">
    <location>
        <begin position="434"/>
        <end position="454"/>
    </location>
</feature>